<keyword evidence="2" id="KW-1185">Reference proteome</keyword>
<protein>
    <submittedName>
        <fullName evidence="1">Uncharacterized protein</fullName>
    </submittedName>
</protein>
<dbReference type="EMBL" id="JARBHB010000006">
    <property type="protein sequence ID" value="KAJ8882232.1"/>
    <property type="molecule type" value="Genomic_DNA"/>
</dbReference>
<evidence type="ECO:0000313" key="1">
    <source>
        <dbReference type="EMBL" id="KAJ8882232.1"/>
    </source>
</evidence>
<evidence type="ECO:0000313" key="2">
    <source>
        <dbReference type="Proteomes" id="UP001159363"/>
    </source>
</evidence>
<comment type="caution">
    <text evidence="1">The sequence shown here is derived from an EMBL/GenBank/DDBJ whole genome shotgun (WGS) entry which is preliminary data.</text>
</comment>
<name>A0ABQ9HDB1_9NEOP</name>
<proteinExistence type="predicted"/>
<organism evidence="1 2">
    <name type="scientific">Dryococelus australis</name>
    <dbReference type="NCBI Taxonomy" id="614101"/>
    <lineage>
        <taxon>Eukaryota</taxon>
        <taxon>Metazoa</taxon>
        <taxon>Ecdysozoa</taxon>
        <taxon>Arthropoda</taxon>
        <taxon>Hexapoda</taxon>
        <taxon>Insecta</taxon>
        <taxon>Pterygota</taxon>
        <taxon>Neoptera</taxon>
        <taxon>Polyneoptera</taxon>
        <taxon>Phasmatodea</taxon>
        <taxon>Verophasmatodea</taxon>
        <taxon>Anareolatae</taxon>
        <taxon>Phasmatidae</taxon>
        <taxon>Eurycanthinae</taxon>
        <taxon>Dryococelus</taxon>
    </lineage>
</organism>
<dbReference type="Proteomes" id="UP001159363">
    <property type="component" value="Chromosome 5"/>
</dbReference>
<reference evidence="1 2" key="1">
    <citation type="submission" date="2023-02" db="EMBL/GenBank/DDBJ databases">
        <title>LHISI_Scaffold_Assembly.</title>
        <authorList>
            <person name="Stuart O.P."/>
            <person name="Cleave R."/>
            <person name="Magrath M.J.L."/>
            <person name="Mikheyev A.S."/>
        </authorList>
    </citation>
    <scope>NUCLEOTIDE SEQUENCE [LARGE SCALE GENOMIC DNA]</scope>
    <source>
        <strain evidence="1">Daus_M_001</strain>
        <tissue evidence="1">Leg muscle</tissue>
    </source>
</reference>
<gene>
    <name evidence="1" type="ORF">PR048_018720</name>
</gene>
<sequence>MQEISWGPIHYLIHRYQHLDVIFPCDYVDSWGNLENMNQYENEAFHNRLTKCDTSHEDNAHARMYGGNLDVAHRENIPTSI</sequence>
<accession>A0ABQ9HDB1</accession>